<accession>A0ABU2NFN1</accession>
<evidence type="ECO:0000256" key="1">
    <source>
        <dbReference type="ARBA" id="ARBA00023186"/>
    </source>
</evidence>
<dbReference type="RefSeq" id="WP_311559272.1">
    <property type="nucleotide sequence ID" value="NZ_JAVREJ010000021.1"/>
</dbReference>
<proteinExistence type="inferred from homology"/>
<comment type="function">
    <text evidence="2">Required for maturation of urease via the functional incorporation of the urease nickel metallocenter.</text>
</comment>
<name>A0ABU2NFN1_9PSEU</name>
<comment type="caution">
    <text evidence="3">The sequence shown here is derived from an EMBL/GenBank/DDBJ whole genome shotgun (WGS) entry which is preliminary data.</text>
</comment>
<gene>
    <name evidence="2" type="primary">ureD</name>
    <name evidence="3" type="ORF">RM445_24915</name>
</gene>
<evidence type="ECO:0000313" key="3">
    <source>
        <dbReference type="EMBL" id="MDT0352770.1"/>
    </source>
</evidence>
<comment type="similarity">
    <text evidence="2">Belongs to the UreD family.</text>
</comment>
<keyword evidence="1 2" id="KW-0143">Chaperone</keyword>
<dbReference type="Pfam" id="PF01774">
    <property type="entry name" value="UreD"/>
    <property type="match status" value="1"/>
</dbReference>
<comment type="subcellular location">
    <subcellularLocation>
        <location evidence="2">Cytoplasm</location>
    </subcellularLocation>
</comment>
<protein>
    <recommendedName>
        <fullName evidence="2">Urease accessory protein UreD</fullName>
    </recommendedName>
</protein>
<comment type="subunit">
    <text evidence="2">UreD, UreF and UreG form a complex that acts as a GTP-hydrolysis-dependent molecular chaperone, activating the urease apoprotein by helping to assemble the nickel containing metallocenter of UreC. The UreE protein probably delivers the nickel.</text>
</comment>
<keyword evidence="2" id="KW-0996">Nickel insertion</keyword>
<dbReference type="EMBL" id="JAVREJ010000021">
    <property type="protein sequence ID" value="MDT0352770.1"/>
    <property type="molecule type" value="Genomic_DNA"/>
</dbReference>
<keyword evidence="2" id="KW-0963">Cytoplasm</keyword>
<evidence type="ECO:0000313" key="4">
    <source>
        <dbReference type="Proteomes" id="UP001183202"/>
    </source>
</evidence>
<sequence>MRAGIRAATRLTVERAAGRQVLRWAHDWPVVLRPTGTGDEHVHLVHAAGGPLGGDDLALSVEVGPQARLTVRSAGATLVQPGAAATDTPARWTVDLQVAADGRVHWAPEPTVVSDRAALESVLRVSLAAGAAATVREIVVLGRHAQRGGRYGGALHVAVDGVPLLAHTTLLDGADAALCGPAGTAGARAVGSLLCAGDVPVPPATAGEGDGVRWAWSELDGPGALLLAVGSPAAVTAVLDAAAQAVSLLAERVESTDGPLAAAVG</sequence>
<organism evidence="3 4">
    <name type="scientific">Pseudonocardia charpentierae</name>
    <dbReference type="NCBI Taxonomy" id="3075545"/>
    <lineage>
        <taxon>Bacteria</taxon>
        <taxon>Bacillati</taxon>
        <taxon>Actinomycetota</taxon>
        <taxon>Actinomycetes</taxon>
        <taxon>Pseudonocardiales</taxon>
        <taxon>Pseudonocardiaceae</taxon>
        <taxon>Pseudonocardia</taxon>
    </lineage>
</organism>
<evidence type="ECO:0000256" key="2">
    <source>
        <dbReference type="HAMAP-Rule" id="MF_01384"/>
    </source>
</evidence>
<dbReference type="HAMAP" id="MF_01384">
    <property type="entry name" value="UreD"/>
    <property type="match status" value="1"/>
</dbReference>
<dbReference type="Proteomes" id="UP001183202">
    <property type="component" value="Unassembled WGS sequence"/>
</dbReference>
<dbReference type="InterPro" id="IPR002669">
    <property type="entry name" value="UreD"/>
</dbReference>
<reference evidence="4" key="1">
    <citation type="submission" date="2023-07" db="EMBL/GenBank/DDBJ databases">
        <title>30 novel species of actinomycetes from the DSMZ collection.</title>
        <authorList>
            <person name="Nouioui I."/>
        </authorList>
    </citation>
    <scope>NUCLEOTIDE SEQUENCE [LARGE SCALE GENOMIC DNA]</scope>
    <source>
        <strain evidence="4">DSM 45834</strain>
    </source>
</reference>
<keyword evidence="4" id="KW-1185">Reference proteome</keyword>